<accession>A0A1I6M2L4</accession>
<evidence type="ECO:0000313" key="2">
    <source>
        <dbReference type="Proteomes" id="UP000199062"/>
    </source>
</evidence>
<evidence type="ECO:0000313" key="1">
    <source>
        <dbReference type="EMBL" id="SFS09762.1"/>
    </source>
</evidence>
<proteinExistence type="predicted"/>
<name>A0A1I6M2L4_9EURY</name>
<dbReference type="EMBL" id="FOZK01000004">
    <property type="protein sequence ID" value="SFS09762.1"/>
    <property type="molecule type" value="Genomic_DNA"/>
</dbReference>
<dbReference type="Proteomes" id="UP000199062">
    <property type="component" value="Unassembled WGS sequence"/>
</dbReference>
<reference evidence="1 2" key="1">
    <citation type="submission" date="2016-10" db="EMBL/GenBank/DDBJ databases">
        <authorList>
            <person name="de Groot N.N."/>
        </authorList>
    </citation>
    <scope>NUCLEOTIDE SEQUENCE [LARGE SCALE GENOMIC DNA]</scope>
    <source>
        <strain evidence="1 2">CGMCC 1.10457</strain>
    </source>
</reference>
<dbReference type="STRING" id="767519.SAMN05216559_3578"/>
<organism evidence="1 2">
    <name type="scientific">Halomicrobium zhouii</name>
    <dbReference type="NCBI Taxonomy" id="767519"/>
    <lineage>
        <taxon>Archaea</taxon>
        <taxon>Methanobacteriati</taxon>
        <taxon>Methanobacteriota</taxon>
        <taxon>Stenosarchaea group</taxon>
        <taxon>Halobacteria</taxon>
        <taxon>Halobacteriales</taxon>
        <taxon>Haloarculaceae</taxon>
        <taxon>Halomicrobium</taxon>
    </lineage>
</organism>
<keyword evidence="2" id="KW-1185">Reference proteome</keyword>
<gene>
    <name evidence="1" type="ORF">SAMN05216559_3578</name>
</gene>
<dbReference type="AlphaFoldDB" id="A0A1I6M2L4"/>
<sequence length="57" mass="6766">MNRSSTRLSMSYFLFKVASGSHTRLLVRYGDVEYSVAHDSLTAADWLFRRRLRRVER</sequence>
<protein>
    <submittedName>
        <fullName evidence="1">Uncharacterized protein</fullName>
    </submittedName>
</protein>